<evidence type="ECO:0000256" key="3">
    <source>
        <dbReference type="ARBA" id="ARBA00023128"/>
    </source>
</evidence>
<dbReference type="PANTHER" id="PTHR13014">
    <property type="entry name" value="MITOCHONDRIAL 28S RIBOSOMAL PROTEIN S30/P52 PRO-APOTOTIC PROTEIN"/>
    <property type="match status" value="1"/>
</dbReference>
<dbReference type="PANTHER" id="PTHR13014:SF3">
    <property type="entry name" value="LARGE RIBOSOMAL SUBUNIT PROTEIN ML65"/>
    <property type="match status" value="1"/>
</dbReference>
<dbReference type="EnsemblMetazoa" id="AALFPA23_006699.R8770">
    <property type="protein sequence ID" value="AALFPA23_006699.P8770"/>
    <property type="gene ID" value="AALFPA23_006699"/>
</dbReference>
<keyword evidence="7" id="KW-1185">Reference proteome</keyword>
<reference evidence="7" key="1">
    <citation type="journal article" date="2015" name="Proc. Natl. Acad. Sci. U.S.A.">
        <title>Genome sequence of the Asian Tiger mosquito, Aedes albopictus, reveals insights into its biology, genetics, and evolution.</title>
        <authorList>
            <person name="Chen X.G."/>
            <person name="Jiang X."/>
            <person name="Gu J."/>
            <person name="Xu M."/>
            <person name="Wu Y."/>
            <person name="Deng Y."/>
            <person name="Zhang C."/>
            <person name="Bonizzoni M."/>
            <person name="Dermauw W."/>
            <person name="Vontas J."/>
            <person name="Armbruster P."/>
            <person name="Huang X."/>
            <person name="Yang Y."/>
            <person name="Zhang H."/>
            <person name="He W."/>
            <person name="Peng H."/>
            <person name="Liu Y."/>
            <person name="Wu K."/>
            <person name="Chen J."/>
            <person name="Lirakis M."/>
            <person name="Topalis P."/>
            <person name="Van Leeuwen T."/>
            <person name="Hall A.B."/>
            <person name="Jiang X."/>
            <person name="Thorpe C."/>
            <person name="Mueller R.L."/>
            <person name="Sun C."/>
            <person name="Waterhouse R.M."/>
            <person name="Yan G."/>
            <person name="Tu Z.J."/>
            <person name="Fang X."/>
            <person name="James A.A."/>
        </authorList>
    </citation>
    <scope>NUCLEOTIDE SEQUENCE [LARGE SCALE GENOMIC DNA]</scope>
    <source>
        <strain evidence="7">Foshan</strain>
    </source>
</reference>
<evidence type="ECO:0000313" key="7">
    <source>
        <dbReference type="Proteomes" id="UP000069940"/>
    </source>
</evidence>
<evidence type="ECO:0000256" key="5">
    <source>
        <dbReference type="SAM" id="MobiDB-lite"/>
    </source>
</evidence>
<keyword evidence="3" id="KW-0496">Mitochondrion</keyword>
<keyword evidence="4" id="KW-0687">Ribonucleoprotein</keyword>
<organism evidence="6 7">
    <name type="scientific">Aedes albopictus</name>
    <name type="common">Asian tiger mosquito</name>
    <name type="synonym">Stegomyia albopicta</name>
    <dbReference type="NCBI Taxonomy" id="7160"/>
    <lineage>
        <taxon>Eukaryota</taxon>
        <taxon>Metazoa</taxon>
        <taxon>Ecdysozoa</taxon>
        <taxon>Arthropoda</taxon>
        <taxon>Hexapoda</taxon>
        <taxon>Insecta</taxon>
        <taxon>Pterygota</taxon>
        <taxon>Neoptera</taxon>
        <taxon>Endopterygota</taxon>
        <taxon>Diptera</taxon>
        <taxon>Nematocera</taxon>
        <taxon>Culicoidea</taxon>
        <taxon>Culicidae</taxon>
        <taxon>Culicinae</taxon>
        <taxon>Aedini</taxon>
        <taxon>Aedes</taxon>
        <taxon>Stegomyia</taxon>
    </lineage>
</organism>
<reference evidence="6" key="2">
    <citation type="submission" date="2025-05" db="UniProtKB">
        <authorList>
            <consortium name="EnsemblMetazoa"/>
        </authorList>
    </citation>
    <scope>IDENTIFICATION</scope>
    <source>
        <strain evidence="6">Foshan</strain>
    </source>
</reference>
<evidence type="ECO:0000256" key="1">
    <source>
        <dbReference type="ARBA" id="ARBA00004173"/>
    </source>
</evidence>
<feature type="region of interest" description="Disordered" evidence="5">
    <location>
        <begin position="536"/>
        <end position="558"/>
    </location>
</feature>
<dbReference type="Proteomes" id="UP000069940">
    <property type="component" value="Unassembled WGS sequence"/>
</dbReference>
<comment type="subcellular location">
    <subcellularLocation>
        <location evidence="1">Mitochondrion</location>
    </subcellularLocation>
</comment>
<dbReference type="InterPro" id="IPR010793">
    <property type="entry name" value="Ribosomal_mL37/mL65"/>
</dbReference>
<evidence type="ECO:0000256" key="2">
    <source>
        <dbReference type="ARBA" id="ARBA00022980"/>
    </source>
</evidence>
<evidence type="ECO:0000313" key="6">
    <source>
        <dbReference type="EnsemblMetazoa" id="AALFPA23_006699.P8770"/>
    </source>
</evidence>
<name>A0ABM1Y879_AEDAL</name>
<keyword evidence="2" id="KW-0689">Ribosomal protein</keyword>
<accession>A0ABM1Y879</accession>
<dbReference type="RefSeq" id="XP_019534368.3">
    <property type="nucleotide sequence ID" value="XM_019678823.3"/>
</dbReference>
<dbReference type="Pfam" id="PF07147">
    <property type="entry name" value="PDCD9"/>
    <property type="match status" value="1"/>
</dbReference>
<dbReference type="GeneID" id="109405756"/>
<sequence length="558" mass="65267">MLSQSFRRNLQLVLRGTSGRLSLSTRALANPSDEYAEQPQYPAIEDLSFRSRKKREAAEWHERIRQLSTVEEKLFEINMPKYYGYKAHLITDQKFPYNVLPLAQYATRTYLEENLPETYRKLEESAKQLLDQVRGELEDVVGFELTGYSRSFGSNEELSPVEKEEIVTASLLTGLNRILINGMSKKFTHLNELEIDFDPRHEAFWFLGGIPPPALVKNIKKGVEWQKPYANDPYDRKIQYVGKPYLALRHKHPLDAFAQNAVDNLDVKRDGVIIPEFRFDPITLGYRTEQRHATTIPGFWPGDQHEFGLVSFQRRSHAQIRPTYCAVNDLQEALHAQGIFSSYAWTLGQACYQGFSTFNDVTYPLSTQTVITDGKMWSFYAYQLNTTLLHSDQVDANPRYNQCWGTKELQLYDHVDESGKVHGLNDEVLLHLISFYMNTPHPRVGVDLKPYLCKTETRVADIIDEKRRIFMEEKYKHIVSNRPRHRPEPELYQWEKIYKVDNDTRALEPKRRPFELGLNMYRRRMDEHALKYIPRKVRPDGPKSKPKFEATYYPSVRR</sequence>
<feature type="compositionally biased region" description="Basic and acidic residues" evidence="5">
    <location>
        <begin position="537"/>
        <end position="548"/>
    </location>
</feature>
<protein>
    <recommendedName>
        <fullName evidence="8">Mitochondrial ribosomal protein s30</fullName>
    </recommendedName>
</protein>
<dbReference type="InterPro" id="IPR039982">
    <property type="entry name" value="Ribosomal_mL65"/>
</dbReference>
<evidence type="ECO:0008006" key="8">
    <source>
        <dbReference type="Google" id="ProtNLM"/>
    </source>
</evidence>
<proteinExistence type="predicted"/>
<evidence type="ECO:0000256" key="4">
    <source>
        <dbReference type="ARBA" id="ARBA00023274"/>
    </source>
</evidence>